<dbReference type="GO" id="GO:0016811">
    <property type="term" value="F:hydrolase activity, acting on carbon-nitrogen (but not peptide) bonds, in linear amides"/>
    <property type="evidence" value="ECO:0007669"/>
    <property type="project" value="InterPro"/>
</dbReference>
<dbReference type="PANTHER" id="PTHR11647">
    <property type="entry name" value="HYDRANTOINASE/DIHYDROPYRIMIDINASE FAMILY MEMBER"/>
    <property type="match status" value="1"/>
</dbReference>
<reference evidence="2" key="1">
    <citation type="submission" date="2009-04" db="EMBL/GenBank/DDBJ databases">
        <title>Violacein-producing Collimonas sp. from the sea surface microlayer of costal waters in Trondelag, Norway: assessment of potential for biosynthesis of secondary metabolites through genome mining.</title>
        <authorList>
            <person name="Hakvaag S."/>
            <person name="Fjaervik E."/>
            <person name="Klinkenberg G."/>
            <person name="Borgos S.E.F."/>
            <person name="Josefsen K.D."/>
            <person name="Ellingsen T.E."/>
            <person name="Zotchev S.B."/>
        </authorList>
    </citation>
    <scope>NUCLEOTIDE SEQUENCE</scope>
    <source>
        <strain evidence="2">MPS11E8</strain>
    </source>
</reference>
<dbReference type="Gene3D" id="3.30.1490.130">
    <property type="entry name" value="D-aminoacylase. Domain 3"/>
    <property type="match status" value="1"/>
</dbReference>
<dbReference type="AlphaFoldDB" id="E6YBY2"/>
<dbReference type="InterPro" id="IPR011059">
    <property type="entry name" value="Metal-dep_hydrolase_composite"/>
</dbReference>
<feature type="domain" description="Amidohydrolase 3" evidence="1">
    <location>
        <begin position="362"/>
        <end position="467"/>
    </location>
</feature>
<dbReference type="SUPFAM" id="SSF51338">
    <property type="entry name" value="Composite domain of metallo-dependent hydrolases"/>
    <property type="match status" value="1"/>
</dbReference>
<dbReference type="InterPro" id="IPR032466">
    <property type="entry name" value="Metal_Hydrolase"/>
</dbReference>
<dbReference type="Gene3D" id="2.30.40.10">
    <property type="entry name" value="Urease, subunit C, domain 1"/>
    <property type="match status" value="1"/>
</dbReference>
<evidence type="ECO:0000259" key="1">
    <source>
        <dbReference type="Pfam" id="PF07969"/>
    </source>
</evidence>
<dbReference type="SUPFAM" id="SSF51556">
    <property type="entry name" value="Metallo-dependent hydrolases"/>
    <property type="match status" value="1"/>
</dbReference>
<dbReference type="Pfam" id="PF07969">
    <property type="entry name" value="Amidohydro_3"/>
    <property type="match status" value="2"/>
</dbReference>
<accession>E6YBY2</accession>
<dbReference type="PANTHER" id="PTHR11647:SF1">
    <property type="entry name" value="COLLAPSIN RESPONSE MEDIATOR PROTEIN"/>
    <property type="match status" value="1"/>
</dbReference>
<dbReference type="EMBL" id="FJ965838">
    <property type="protein sequence ID" value="ADU90709.1"/>
    <property type="molecule type" value="Genomic_DNA"/>
</dbReference>
<dbReference type="InterPro" id="IPR013108">
    <property type="entry name" value="Amidohydro_3"/>
</dbReference>
<dbReference type="Gene3D" id="3.20.20.140">
    <property type="entry name" value="Metal-dependent hydrolases"/>
    <property type="match status" value="1"/>
</dbReference>
<dbReference type="InterPro" id="IPR023100">
    <property type="entry name" value="D-aminoacylase_insert_dom_sf"/>
</dbReference>
<evidence type="ECO:0000313" key="2">
    <source>
        <dbReference type="EMBL" id="ADU90709.1"/>
    </source>
</evidence>
<dbReference type="InterPro" id="IPR050378">
    <property type="entry name" value="Metallo-dep_Hydrolases_sf"/>
</dbReference>
<proteinExistence type="predicted"/>
<feature type="domain" description="Amidohydrolase 3" evidence="1">
    <location>
        <begin position="55"/>
        <end position="251"/>
    </location>
</feature>
<protein>
    <submittedName>
        <fullName evidence="2">Putative N-acyl-D-amino-acid deacylase</fullName>
    </submittedName>
</protein>
<organism evidence="2">
    <name type="scientific">Collimonas sp. MPS11E8</name>
    <dbReference type="NCBI Taxonomy" id="716659"/>
    <lineage>
        <taxon>Bacteria</taxon>
        <taxon>Pseudomonadati</taxon>
        <taxon>Pseudomonadota</taxon>
        <taxon>Betaproteobacteria</taxon>
        <taxon>Burkholderiales</taxon>
        <taxon>Oxalobacteraceae</taxon>
        <taxon>Collimonas</taxon>
    </lineage>
</organism>
<name>E6YBY2_9BURK</name>
<gene>
    <name evidence="2" type="ORF">CCT_ORF05318</name>
</gene>
<sequence>MNTPTSGNASQHLLIKGGSIIDGSGKPRYQADVRVQGDRITEIGVNLPSAGATVYQAGGQAVAPGFIDAHTHDDQALLSAPEMLPKISQGVTTVVIGNCGISLAPLVHANVPSPLNLLGGTDKHVYPTMRAYVDALRAAAPAVNVAALVGHSTLRVAAMADPYGATSDAELAAMCVLLEEAMAAGATGFSTGLYYPTNSAATIDEVVTLATIAAKAGGIYATHMRSEFEDILDAMEEAFVTGRRAEIPVILSHHKCAGHANWGRTVETLAKIDDARRGQQVALDAYPYIAGSTVLDSNYVDDITDIMVTWSAPHPEMTGRYLGAIAAEWRCTQKQACDQLQPGGGCYFQMCEEDVQRVLAYPHTMIGSDGLPHDQHPHPRLWGTFPRVLGHYSRDLQLFSLEEAVRRMTGLPAAEFRLRDRGLIAAGKFADLVIFDPARIQDRATFEAPLQTAAGIELVIVNGHVSYEAKAGVTARRAGRFLGREATAAP</sequence>
<dbReference type="CDD" id="cd01297">
    <property type="entry name" value="D-aminoacylase"/>
    <property type="match status" value="1"/>
</dbReference>